<protein>
    <recommendedName>
        <fullName evidence="15">4-hydroxybenzoate polyprenyltransferase, mitochondrial</fullName>
        <shortName evidence="15">4-HB polyprenyltransferase</shortName>
        <ecNumber evidence="15">2.5.1.39</ecNumber>
    </recommendedName>
    <alternativeName>
        <fullName evidence="15">Para-hydroxybenzoate--polyprenyltransferase</fullName>
        <shortName evidence="15">PHB:PPT</shortName>
        <shortName evidence="15">PHB:polyprenyltransferase</shortName>
    </alternativeName>
</protein>
<organism evidence="17 18">
    <name type="scientific">Euphydryas editha</name>
    <name type="common">Edith's checkerspot</name>
    <dbReference type="NCBI Taxonomy" id="104508"/>
    <lineage>
        <taxon>Eukaryota</taxon>
        <taxon>Metazoa</taxon>
        <taxon>Ecdysozoa</taxon>
        <taxon>Arthropoda</taxon>
        <taxon>Hexapoda</taxon>
        <taxon>Insecta</taxon>
        <taxon>Pterygota</taxon>
        <taxon>Neoptera</taxon>
        <taxon>Endopterygota</taxon>
        <taxon>Lepidoptera</taxon>
        <taxon>Glossata</taxon>
        <taxon>Ditrysia</taxon>
        <taxon>Papilionoidea</taxon>
        <taxon>Nymphalidae</taxon>
        <taxon>Nymphalinae</taxon>
        <taxon>Euphydryas</taxon>
    </lineage>
</organism>
<evidence type="ECO:0000256" key="1">
    <source>
        <dbReference type="ARBA" id="ARBA00001946"/>
    </source>
</evidence>
<evidence type="ECO:0000256" key="13">
    <source>
        <dbReference type="ARBA" id="ARBA00050454"/>
    </source>
</evidence>
<feature type="transmembrane region" description="Helical" evidence="15">
    <location>
        <begin position="470"/>
        <end position="493"/>
    </location>
</feature>
<proteinExistence type="inferred from homology"/>
<feature type="transmembrane region" description="Helical" evidence="15">
    <location>
        <begin position="369"/>
        <end position="391"/>
    </location>
</feature>
<dbReference type="Gene3D" id="1.20.120.1780">
    <property type="entry name" value="UbiA prenyltransferase"/>
    <property type="match status" value="1"/>
</dbReference>
<keyword evidence="4 15" id="KW-0808">Transferase</keyword>
<dbReference type="PANTHER" id="PTHR11048:SF28">
    <property type="entry name" value="4-HYDROXYBENZOATE POLYPRENYLTRANSFERASE, MITOCHONDRIAL"/>
    <property type="match status" value="1"/>
</dbReference>
<evidence type="ECO:0000256" key="5">
    <source>
        <dbReference type="ARBA" id="ARBA00022688"/>
    </source>
</evidence>
<dbReference type="GO" id="GO:0005743">
    <property type="term" value="C:mitochondrial inner membrane"/>
    <property type="evidence" value="ECO:0007669"/>
    <property type="project" value="UniProtKB-SubCell"/>
</dbReference>
<dbReference type="GO" id="GO:0006744">
    <property type="term" value="P:ubiquinone biosynthetic process"/>
    <property type="evidence" value="ECO:0007669"/>
    <property type="project" value="UniProtKB-UniRule"/>
</dbReference>
<dbReference type="FunFam" id="1.20.120.1780:FF:000001">
    <property type="entry name" value="4-hydroxybenzoate octaprenyltransferase"/>
    <property type="match status" value="1"/>
</dbReference>
<name>A0AAU9T8I8_EUPED</name>
<dbReference type="InterPro" id="IPR006370">
    <property type="entry name" value="HB_polyprenyltransferase-like"/>
</dbReference>
<dbReference type="GO" id="GO:0008412">
    <property type="term" value="F:4-hydroxybenzoate polyprenyltransferase activity"/>
    <property type="evidence" value="ECO:0007669"/>
    <property type="project" value="UniProtKB-EC"/>
</dbReference>
<evidence type="ECO:0000313" key="18">
    <source>
        <dbReference type="Proteomes" id="UP001153954"/>
    </source>
</evidence>
<keyword evidence="9 15" id="KW-1133">Transmembrane helix</keyword>
<evidence type="ECO:0000256" key="14">
    <source>
        <dbReference type="ARBA" id="ARBA00051182"/>
    </source>
</evidence>
<evidence type="ECO:0000256" key="11">
    <source>
        <dbReference type="ARBA" id="ARBA00023229"/>
    </source>
</evidence>
<dbReference type="CDD" id="cd13959">
    <property type="entry name" value="PT_UbiA_COQ2"/>
    <property type="match status" value="1"/>
</dbReference>
<dbReference type="PANTHER" id="PTHR11048">
    <property type="entry name" value="PRENYLTRANSFERASES"/>
    <property type="match status" value="1"/>
</dbReference>
<reference evidence="17" key="1">
    <citation type="submission" date="2022-03" db="EMBL/GenBank/DDBJ databases">
        <authorList>
            <person name="Tunstrom K."/>
        </authorList>
    </citation>
    <scope>NUCLEOTIDE SEQUENCE</scope>
</reference>
<sequence>MLDYKKSIQEQLGQHNENSRLLREEYLDETNAIQRQDLRKNSIHDEGPKNSNKKLFKNNKDINVKTNDIFKSLQNAEDILRPLKNLRENVTKIGQDYNDKGGKKKCWYLDKFKPKLLLGKVVRKECSRRSNFDGKFLSIMTNVLNEYADKMFKFTEEMTEILLDNIFGQNTDLRNNILDVNKLLKYLRKSVNLHKSHTHVITLKSRHCLTISVPGCYCKRGDQHRQKVVIETSTPKIVLDKIKNDDESDSKKVDTGLNTWKDRIDPYMKLARWDKPIGVYLLYWPCSWSIALGSLSGTVPFSTSLQTAGLFLIGAGVMRGAGCTINDLWDKDVDAQVERTKDRPLVSGAVSHKQAIGFLALQLSLGLGILLQLNCYSVVLGASSMILVITYPLAKRFTNYPQIFLGATFNWGALLGYSAITGHIVPEVCLPLYISAISWTVLYDTIYAHQDKQDDARLGIKSTALTFGEYNKLALSAALATSLSGLALAGQAANMAAPYYMGLAMYAGHAGRQIYSLNPDNPDDCAKKFKSNSMVGLIILLGILGGGYQQYLENRQKNRGKEDLSITKSCFFS</sequence>
<accession>A0AAU9T8I8</accession>
<comment type="similarity">
    <text evidence="3 15">Belongs to the UbiA prenyltransferase family.</text>
</comment>
<evidence type="ECO:0000256" key="7">
    <source>
        <dbReference type="ARBA" id="ARBA00022792"/>
    </source>
</evidence>
<feature type="transmembrane region" description="Helical" evidence="15">
    <location>
        <begin position="403"/>
        <end position="424"/>
    </location>
</feature>
<evidence type="ECO:0000256" key="3">
    <source>
        <dbReference type="ARBA" id="ARBA00005985"/>
    </source>
</evidence>
<keyword evidence="7 15" id="KW-0999">Mitochondrion inner membrane</keyword>
<keyword evidence="18" id="KW-1185">Reference proteome</keyword>
<evidence type="ECO:0000256" key="4">
    <source>
        <dbReference type="ARBA" id="ARBA00022679"/>
    </source>
</evidence>
<keyword evidence="10 15" id="KW-0472">Membrane</keyword>
<comment type="pathway">
    <text evidence="15">Cofactor biosynthesis; ubiquinone biosynthesis.</text>
</comment>
<dbReference type="HAMAP" id="MF_01635">
    <property type="entry name" value="UbiA"/>
    <property type="match status" value="1"/>
</dbReference>
<keyword evidence="6 15" id="KW-0812">Transmembrane</keyword>
<evidence type="ECO:0000256" key="15">
    <source>
        <dbReference type="HAMAP-Rule" id="MF_03189"/>
    </source>
</evidence>
<dbReference type="Pfam" id="PF01040">
    <property type="entry name" value="UbiA"/>
    <property type="match status" value="1"/>
</dbReference>
<evidence type="ECO:0000256" key="2">
    <source>
        <dbReference type="ARBA" id="ARBA00004141"/>
    </source>
</evidence>
<dbReference type="InterPro" id="IPR000537">
    <property type="entry name" value="UbiA_prenyltransferase"/>
</dbReference>
<dbReference type="FunFam" id="1.10.357.140:FF:000003">
    <property type="entry name" value="4-hydroxybenzoate polyprenyltransferase, mitochondrial"/>
    <property type="match status" value="1"/>
</dbReference>
<comment type="function">
    <text evidence="15">Catalyzes the prenylation of para-hydroxybenzoate (PHB) with an all-trans polyprenyl group. Mediates the second step in the final reaction sequence of coenzyme Q (CoQ) biosynthesis, which is the condensation of the polyisoprenoid side chain with PHB, generating the first membrane-bound Q intermediate.</text>
</comment>
<feature type="transmembrane region" description="Helical" evidence="15">
    <location>
        <begin position="430"/>
        <end position="449"/>
    </location>
</feature>
<evidence type="ECO:0000313" key="17">
    <source>
        <dbReference type="EMBL" id="CAH2083299.1"/>
    </source>
</evidence>
<dbReference type="Proteomes" id="UP001153954">
    <property type="component" value="Unassembled WGS sequence"/>
</dbReference>
<feature type="compositionally biased region" description="Basic and acidic residues" evidence="16">
    <location>
        <begin position="37"/>
        <end position="48"/>
    </location>
</feature>
<evidence type="ECO:0000256" key="10">
    <source>
        <dbReference type="ARBA" id="ARBA00023136"/>
    </source>
</evidence>
<keyword evidence="5 15" id="KW-0831">Ubiquinone biosynthesis</keyword>
<comment type="subcellular location">
    <subcellularLocation>
        <location evidence="2">Membrane</location>
        <topology evidence="2">Multi-pass membrane protein</topology>
    </subcellularLocation>
    <subcellularLocation>
        <location evidence="15">Mitochondrion inner membrane</location>
        <topology evidence="15">Multi-pass membrane protein</topology>
        <orientation evidence="15">Matrix side</orientation>
    </subcellularLocation>
</comment>
<dbReference type="Gene3D" id="1.10.357.140">
    <property type="entry name" value="UbiA prenyltransferase"/>
    <property type="match status" value="1"/>
</dbReference>
<comment type="cofactor">
    <cofactor evidence="1 15">
        <name>Mg(2+)</name>
        <dbReference type="ChEBI" id="CHEBI:18420"/>
    </cofactor>
</comment>
<evidence type="ECO:0000256" key="6">
    <source>
        <dbReference type="ARBA" id="ARBA00022692"/>
    </source>
</evidence>
<evidence type="ECO:0000256" key="9">
    <source>
        <dbReference type="ARBA" id="ARBA00022989"/>
    </source>
</evidence>
<comment type="catalytic activity">
    <reaction evidence="12">
        <text>all-trans-decaprenyl diphosphate + 4-hydroxybenzoate = 4-hydroxy-3-(all-trans-decaprenyl)benzoate + diphosphate</text>
        <dbReference type="Rhea" id="RHEA:44564"/>
        <dbReference type="ChEBI" id="CHEBI:17879"/>
        <dbReference type="ChEBI" id="CHEBI:33019"/>
        <dbReference type="ChEBI" id="CHEBI:60721"/>
        <dbReference type="ChEBI" id="CHEBI:84503"/>
        <dbReference type="EC" id="2.5.1.39"/>
    </reaction>
    <physiologicalReaction direction="left-to-right" evidence="12">
        <dbReference type="Rhea" id="RHEA:44565"/>
    </physiologicalReaction>
</comment>
<comment type="catalytic activity">
    <reaction evidence="14">
        <text>an all-trans-polyprenyl diphosphate + 4-hydroxybenzoate = a 4-hydroxy-3-(all-trans-polyprenyl)benzoate + diphosphate</text>
        <dbReference type="Rhea" id="RHEA:44504"/>
        <dbReference type="Rhea" id="RHEA-COMP:9514"/>
        <dbReference type="Rhea" id="RHEA-COMP:9564"/>
        <dbReference type="ChEBI" id="CHEBI:17879"/>
        <dbReference type="ChEBI" id="CHEBI:33019"/>
        <dbReference type="ChEBI" id="CHEBI:58914"/>
        <dbReference type="ChEBI" id="CHEBI:78396"/>
        <dbReference type="EC" id="2.5.1.39"/>
    </reaction>
    <physiologicalReaction direction="left-to-right" evidence="14">
        <dbReference type="Rhea" id="RHEA:44505"/>
    </physiologicalReaction>
</comment>
<keyword evidence="8" id="KW-0809">Transit peptide</keyword>
<keyword evidence="11 15" id="KW-0414">Isoprene biosynthesis</keyword>
<comment type="catalytic activity">
    <reaction evidence="13">
        <text>all-trans-nonaprenyl diphosphate + 4-hydroxybenzoate = 4-hydroxy-3-(all-trans-nonaprenyl)benzoate + diphosphate</text>
        <dbReference type="Rhea" id="RHEA:17709"/>
        <dbReference type="ChEBI" id="CHEBI:17879"/>
        <dbReference type="ChEBI" id="CHEBI:33019"/>
        <dbReference type="ChEBI" id="CHEBI:58391"/>
        <dbReference type="ChEBI" id="CHEBI:84502"/>
        <dbReference type="EC" id="2.5.1.39"/>
    </reaction>
    <physiologicalReaction direction="left-to-right" evidence="13">
        <dbReference type="Rhea" id="RHEA:17710"/>
    </physiologicalReaction>
</comment>
<feature type="transmembrane region" description="Helical" evidence="15">
    <location>
        <begin position="534"/>
        <end position="552"/>
    </location>
</feature>
<evidence type="ECO:0000256" key="12">
    <source>
        <dbReference type="ARBA" id="ARBA00049890"/>
    </source>
</evidence>
<dbReference type="EC" id="2.5.1.39" evidence="15"/>
<dbReference type="InterPro" id="IPR039653">
    <property type="entry name" value="Prenyltransferase"/>
</dbReference>
<keyword evidence="15" id="KW-0496">Mitochondrion</keyword>
<dbReference type="AlphaFoldDB" id="A0AAU9T8I8"/>
<gene>
    <name evidence="15" type="primary">coq2</name>
    <name evidence="17" type="ORF">EEDITHA_LOCUS39</name>
</gene>
<feature type="region of interest" description="Disordered" evidence="16">
    <location>
        <begin position="37"/>
        <end position="57"/>
    </location>
</feature>
<dbReference type="GO" id="GO:0008299">
    <property type="term" value="P:isoprenoid biosynthetic process"/>
    <property type="evidence" value="ECO:0007669"/>
    <property type="project" value="UniProtKB-UniRule"/>
</dbReference>
<dbReference type="EMBL" id="CAKOGL010000001">
    <property type="protein sequence ID" value="CAH2083299.1"/>
    <property type="molecule type" value="Genomic_DNA"/>
</dbReference>
<evidence type="ECO:0000256" key="16">
    <source>
        <dbReference type="SAM" id="MobiDB-lite"/>
    </source>
</evidence>
<dbReference type="NCBIfam" id="TIGR01474">
    <property type="entry name" value="ubiA_proteo"/>
    <property type="match status" value="1"/>
</dbReference>
<evidence type="ECO:0000256" key="8">
    <source>
        <dbReference type="ARBA" id="ARBA00022946"/>
    </source>
</evidence>
<comment type="caution">
    <text evidence="17">The sequence shown here is derived from an EMBL/GenBank/DDBJ whole genome shotgun (WGS) entry which is preliminary data.</text>
</comment>
<dbReference type="InterPro" id="IPR044878">
    <property type="entry name" value="UbiA_sf"/>
</dbReference>